<dbReference type="EMBL" id="BMJS01000028">
    <property type="protein sequence ID" value="GGG03571.1"/>
    <property type="molecule type" value="Genomic_DNA"/>
</dbReference>
<keyword evidence="3" id="KW-1185">Reference proteome</keyword>
<protein>
    <recommendedName>
        <fullName evidence="4">Outer membrane protein beta-barrel domain-containing protein</fullName>
    </recommendedName>
</protein>
<evidence type="ECO:0000256" key="1">
    <source>
        <dbReference type="SAM" id="SignalP"/>
    </source>
</evidence>
<organism evidence="2 3">
    <name type="scientific">Cysteiniphilum litorale</name>
    <dbReference type="NCBI Taxonomy" id="2056700"/>
    <lineage>
        <taxon>Bacteria</taxon>
        <taxon>Pseudomonadati</taxon>
        <taxon>Pseudomonadota</taxon>
        <taxon>Gammaproteobacteria</taxon>
        <taxon>Thiotrichales</taxon>
        <taxon>Fastidiosibacteraceae</taxon>
        <taxon>Cysteiniphilum</taxon>
    </lineage>
</organism>
<feature type="signal peptide" evidence="1">
    <location>
        <begin position="1"/>
        <end position="21"/>
    </location>
</feature>
<evidence type="ECO:0000313" key="3">
    <source>
        <dbReference type="Proteomes" id="UP000636949"/>
    </source>
</evidence>
<reference evidence="2" key="2">
    <citation type="submission" date="2020-09" db="EMBL/GenBank/DDBJ databases">
        <authorList>
            <person name="Sun Q."/>
            <person name="Zhou Y."/>
        </authorList>
    </citation>
    <scope>NUCLEOTIDE SEQUENCE</scope>
    <source>
        <strain evidence="2">CGMCC 1.15758</strain>
    </source>
</reference>
<evidence type="ECO:0000313" key="2">
    <source>
        <dbReference type="EMBL" id="GGG03571.1"/>
    </source>
</evidence>
<dbReference type="SUPFAM" id="SSF56925">
    <property type="entry name" value="OMPA-like"/>
    <property type="match status" value="1"/>
</dbReference>
<proteinExistence type="predicted"/>
<name>A0A8J3E912_9GAMM</name>
<dbReference type="OrthoDB" id="26414at72273"/>
<dbReference type="RefSeq" id="WP_117003450.1">
    <property type="nucleotide sequence ID" value="NZ_BMJS01000028.1"/>
</dbReference>
<accession>A0A8J3E912</accession>
<sequence>MKKLLLSATIGSVALSSIVFANLSNEQNHVVLSGEISANATPKNTFNSLSQTTSSGSTTNGGGIGFGAYIGYDYTILPSYTLGVKTGVNYLDSLNKADVTSISMGSATYKLNMLNIPILLAAKKFFDFGLVVAVEAGAEVQRWTIDISDGSDHDSKWNLAPRIGAEVGYQWQNGLSVAGNLRYVFGKSTDTFEDITANDALAYYSMGVTVSYTLPF</sequence>
<dbReference type="Gene3D" id="2.40.160.20">
    <property type="match status" value="1"/>
</dbReference>
<keyword evidence="1" id="KW-0732">Signal</keyword>
<dbReference type="InterPro" id="IPR011250">
    <property type="entry name" value="OMP/PagP_B-barrel"/>
</dbReference>
<evidence type="ECO:0008006" key="4">
    <source>
        <dbReference type="Google" id="ProtNLM"/>
    </source>
</evidence>
<gene>
    <name evidence="2" type="ORF">GCM10010995_21250</name>
</gene>
<dbReference type="Proteomes" id="UP000636949">
    <property type="component" value="Unassembled WGS sequence"/>
</dbReference>
<dbReference type="AlphaFoldDB" id="A0A8J3E912"/>
<feature type="chain" id="PRO_5035144517" description="Outer membrane protein beta-barrel domain-containing protein" evidence="1">
    <location>
        <begin position="22"/>
        <end position="216"/>
    </location>
</feature>
<reference evidence="2" key="1">
    <citation type="journal article" date="2014" name="Int. J. Syst. Evol. Microbiol.">
        <title>Complete genome sequence of Corynebacterium casei LMG S-19264T (=DSM 44701T), isolated from a smear-ripened cheese.</title>
        <authorList>
            <consortium name="US DOE Joint Genome Institute (JGI-PGF)"/>
            <person name="Walter F."/>
            <person name="Albersmeier A."/>
            <person name="Kalinowski J."/>
            <person name="Ruckert C."/>
        </authorList>
    </citation>
    <scope>NUCLEOTIDE SEQUENCE</scope>
    <source>
        <strain evidence="2">CGMCC 1.15758</strain>
    </source>
</reference>
<comment type="caution">
    <text evidence="2">The sequence shown here is derived from an EMBL/GenBank/DDBJ whole genome shotgun (WGS) entry which is preliminary data.</text>
</comment>